<name>A0A090VU06_PSEVU</name>
<evidence type="ECO:0000313" key="2">
    <source>
        <dbReference type="EMBL" id="GAL58667.1"/>
    </source>
</evidence>
<keyword evidence="1" id="KW-0732">Signal</keyword>
<organism evidence="2 3">
    <name type="scientific">Pseudescherichia vulneris NBRC 102420</name>
    <dbReference type="NCBI Taxonomy" id="1115515"/>
    <lineage>
        <taxon>Bacteria</taxon>
        <taxon>Pseudomonadati</taxon>
        <taxon>Pseudomonadota</taxon>
        <taxon>Gammaproteobacteria</taxon>
        <taxon>Enterobacterales</taxon>
        <taxon>Enterobacteriaceae</taxon>
        <taxon>Pseudescherichia</taxon>
    </lineage>
</organism>
<gene>
    <name evidence="2" type="ORF">EV102420_12_01730</name>
</gene>
<proteinExistence type="predicted"/>
<evidence type="ECO:0000313" key="3">
    <source>
        <dbReference type="Proteomes" id="UP000029462"/>
    </source>
</evidence>
<dbReference type="STRING" id="1115515.EV102420_12_01730"/>
<evidence type="ECO:0008006" key="4">
    <source>
        <dbReference type="Google" id="ProtNLM"/>
    </source>
</evidence>
<protein>
    <recommendedName>
        <fullName evidence="4">DUF1176 domain-containing protein</fullName>
    </recommendedName>
</protein>
<evidence type="ECO:0000256" key="1">
    <source>
        <dbReference type="SAM" id="SignalP"/>
    </source>
</evidence>
<dbReference type="Pfam" id="PF06674">
    <property type="entry name" value="DUF1176"/>
    <property type="match status" value="1"/>
</dbReference>
<sequence>MKQDEILNSMKRFSLFLAIAISALVSTQSIAKSSQENVFFSHGDWELGCDNTLSCRAAGYTENAMNNENVAMVMLGRQAGPATKVENWVLLTNNDPSTKSKQKSAPEIIINKTSLGPLEKGEDVSWKMNESQYGAFMAALSNKGKITFRDSVDTYTFSSAGSNAVLLKMDELQGRVGTQGAILSKGDRDESKVPLPQAIPVLKKSPVLDTEGQKLSADQLNTFKKQLLPSIVKGKGSDCSEDIAQAQWFAARLDTDRTLIYAACWKGAYNAGNLWYIVSPDMKKIIQWVDNSNDTYHDGMIEGVFLGNSAGVSETKSQFLWDGSQFVDAYEDYRGHCAGYTDFAPCRMPLLVTKQ</sequence>
<dbReference type="InterPro" id="IPR009560">
    <property type="entry name" value="DUF1176"/>
</dbReference>
<dbReference type="Proteomes" id="UP000029462">
    <property type="component" value="Unassembled WGS sequence"/>
</dbReference>
<dbReference type="eggNOG" id="COG5342">
    <property type="taxonomic scope" value="Bacteria"/>
</dbReference>
<dbReference type="RefSeq" id="WP_042391781.1">
    <property type="nucleotide sequence ID" value="NZ_BBMZ01000012.1"/>
</dbReference>
<dbReference type="AlphaFoldDB" id="A0A090VU06"/>
<reference evidence="2 3" key="1">
    <citation type="submission" date="2014-09" db="EMBL/GenBank/DDBJ databases">
        <title>Whole genome shotgun sequence of Escherichia vulneris NBRC 102420.</title>
        <authorList>
            <person name="Yoshida Y."/>
            <person name="Hosoyama A."/>
            <person name="Tsuchikane K."/>
            <person name="Ohji S."/>
            <person name="Ichikawa N."/>
            <person name="Kimura A."/>
            <person name="Yamazoe A."/>
            <person name="Ezaki T."/>
            <person name="Fujita N."/>
        </authorList>
    </citation>
    <scope>NUCLEOTIDE SEQUENCE [LARGE SCALE GENOMIC DNA]</scope>
    <source>
        <strain evidence="2 3">NBRC 102420</strain>
    </source>
</reference>
<feature type="chain" id="PRO_5001867298" description="DUF1176 domain-containing protein" evidence="1">
    <location>
        <begin position="32"/>
        <end position="355"/>
    </location>
</feature>
<accession>A0A090VU06</accession>
<feature type="signal peptide" evidence="1">
    <location>
        <begin position="1"/>
        <end position="31"/>
    </location>
</feature>
<dbReference type="EMBL" id="BBMZ01000012">
    <property type="protein sequence ID" value="GAL58667.1"/>
    <property type="molecule type" value="Genomic_DNA"/>
</dbReference>
<keyword evidence="3" id="KW-1185">Reference proteome</keyword>
<comment type="caution">
    <text evidence="2">The sequence shown here is derived from an EMBL/GenBank/DDBJ whole genome shotgun (WGS) entry which is preliminary data.</text>
</comment>